<dbReference type="Pfam" id="PF04547">
    <property type="entry name" value="Anoctamin"/>
    <property type="match status" value="1"/>
</dbReference>
<evidence type="ECO:0000259" key="7">
    <source>
        <dbReference type="Pfam" id="PF04547"/>
    </source>
</evidence>
<dbReference type="GO" id="GO:0005886">
    <property type="term" value="C:plasma membrane"/>
    <property type="evidence" value="ECO:0007669"/>
    <property type="project" value="TreeGrafter"/>
</dbReference>
<evidence type="ECO:0000313" key="8">
    <source>
        <dbReference type="EMBL" id="KPM04411.1"/>
    </source>
</evidence>
<dbReference type="EMBL" id="JXLN01008777">
    <property type="protein sequence ID" value="KPM04411.1"/>
    <property type="molecule type" value="Genomic_DNA"/>
</dbReference>
<evidence type="ECO:0000256" key="6">
    <source>
        <dbReference type="RuleBase" id="RU280814"/>
    </source>
</evidence>
<gene>
    <name evidence="8" type="ORF">QR98_0028560</name>
</gene>
<feature type="transmembrane region" description="Helical" evidence="6">
    <location>
        <begin position="48"/>
        <end position="67"/>
    </location>
</feature>
<organism evidence="8 9">
    <name type="scientific">Sarcoptes scabiei</name>
    <name type="common">Itch mite</name>
    <name type="synonym">Acarus scabiei</name>
    <dbReference type="NCBI Taxonomy" id="52283"/>
    <lineage>
        <taxon>Eukaryota</taxon>
        <taxon>Metazoa</taxon>
        <taxon>Ecdysozoa</taxon>
        <taxon>Arthropoda</taxon>
        <taxon>Chelicerata</taxon>
        <taxon>Arachnida</taxon>
        <taxon>Acari</taxon>
        <taxon>Acariformes</taxon>
        <taxon>Sarcoptiformes</taxon>
        <taxon>Astigmata</taxon>
        <taxon>Psoroptidia</taxon>
        <taxon>Sarcoptoidea</taxon>
        <taxon>Sarcoptidae</taxon>
        <taxon>Sarcoptinae</taxon>
        <taxon>Sarcoptes</taxon>
    </lineage>
</organism>
<keyword evidence="4 6" id="KW-1133">Transmembrane helix</keyword>
<dbReference type="Proteomes" id="UP000616769">
    <property type="component" value="Unassembled WGS sequence"/>
</dbReference>
<dbReference type="VEuPathDB" id="VectorBase:SSCA006032"/>
<evidence type="ECO:0000256" key="5">
    <source>
        <dbReference type="ARBA" id="ARBA00023136"/>
    </source>
</evidence>
<dbReference type="PANTHER" id="PTHR12308">
    <property type="entry name" value="ANOCTAMIN"/>
    <property type="match status" value="1"/>
</dbReference>
<dbReference type="GO" id="GO:0005254">
    <property type="term" value="F:chloride channel activity"/>
    <property type="evidence" value="ECO:0007669"/>
    <property type="project" value="TreeGrafter"/>
</dbReference>
<comment type="subcellular location">
    <subcellularLocation>
        <location evidence="1 6">Membrane</location>
        <topology evidence="1 6">Multi-pass membrane protein</topology>
    </subcellularLocation>
</comment>
<feature type="domain" description="Anoctamin transmembrane" evidence="7">
    <location>
        <begin position="2"/>
        <end position="293"/>
    </location>
</feature>
<name>A0A132A0J3_SARSC</name>
<dbReference type="OMA" id="WITVICE"/>
<evidence type="ECO:0000256" key="2">
    <source>
        <dbReference type="ARBA" id="ARBA00009671"/>
    </source>
</evidence>
<reference evidence="8 9" key="1">
    <citation type="journal article" date="2015" name="Parasit. Vectors">
        <title>Draft genome of the scabies mite.</title>
        <authorList>
            <person name="Rider S.D.Jr."/>
            <person name="Morgan M.S."/>
            <person name="Arlian L.G."/>
        </authorList>
    </citation>
    <scope>NUCLEOTIDE SEQUENCE [LARGE SCALE GENOMIC DNA]</scope>
    <source>
        <strain evidence="8">Arlian Lab</strain>
    </source>
</reference>
<protein>
    <recommendedName>
        <fullName evidence="6">Anoctamin</fullName>
    </recommendedName>
</protein>
<comment type="caution">
    <text evidence="8">The sequence shown here is derived from an EMBL/GenBank/DDBJ whole genome shotgun (WGS) entry which is preliminary data.</text>
</comment>
<comment type="similarity">
    <text evidence="2 6">Belongs to the anoctamin family.</text>
</comment>
<keyword evidence="3 6" id="KW-0812">Transmembrane</keyword>
<sequence length="298" mass="34961">MTSFVPKILFAICLNIINHLYYIIVIWLNDKERYQSNESKENQLVLKLFLFQFLNFFLPLFYIGFYLKDMNKLREQLATQLIVRQVFGNLLETLWPFLKESIRLAFLSHNFNTKFSAKQSNLNLNPSNRHKHNLNLLKNNNYNSKELNEEHLHLSKAELESCLDPYESTFDDYLELIIQYGYVMLFAPIFPLAPLCAIFNNLIEIRSDAFKLCYVFQRTYDNNQSRSLGVWIYVLNFLNLISIMSNAALMVVSGHLNSLLSFIPNNHSILAGVVIEHLMLLFKWTLPLIIQSPHQQLN</sequence>
<dbReference type="InterPro" id="IPR049452">
    <property type="entry name" value="Anoctamin_TM"/>
</dbReference>
<dbReference type="PANTHER" id="PTHR12308:SF51">
    <property type="entry name" value="ANOCTAMIN-8"/>
    <property type="match status" value="1"/>
</dbReference>
<comment type="caution">
    <text evidence="6">Lacks conserved residue(s) required for the propagation of feature annotation.</text>
</comment>
<evidence type="ECO:0000256" key="1">
    <source>
        <dbReference type="ARBA" id="ARBA00004141"/>
    </source>
</evidence>
<evidence type="ECO:0000256" key="3">
    <source>
        <dbReference type="ARBA" id="ARBA00022692"/>
    </source>
</evidence>
<feature type="transmembrane region" description="Helical" evidence="6">
    <location>
        <begin position="269"/>
        <end position="290"/>
    </location>
</feature>
<accession>A0A132A0J3</accession>
<evidence type="ECO:0000313" key="9">
    <source>
        <dbReference type="Proteomes" id="UP000616769"/>
    </source>
</evidence>
<proteinExistence type="inferred from homology"/>
<feature type="transmembrane region" description="Helical" evidence="6">
    <location>
        <begin position="228"/>
        <end position="249"/>
    </location>
</feature>
<evidence type="ECO:0000256" key="4">
    <source>
        <dbReference type="ARBA" id="ARBA00022989"/>
    </source>
</evidence>
<dbReference type="InterPro" id="IPR007632">
    <property type="entry name" value="Anoctamin"/>
</dbReference>
<feature type="transmembrane region" description="Helical" evidence="6">
    <location>
        <begin position="7"/>
        <end position="28"/>
    </location>
</feature>
<dbReference type="AlphaFoldDB" id="A0A132A0J3"/>
<dbReference type="OrthoDB" id="296386at2759"/>
<keyword evidence="5 6" id="KW-0472">Membrane</keyword>